<sequence>MNFRSLSSKHIVFLIIVAVLFFAWGAWLTKPAAPASALKWLSGWQQQVLDPLAQDQLHLSELAHQVSGDLWLQPRKDGARLLFRGSFEESGQPWAVEGDVQMDAAEMSSLMAAAGLTPQDDEQPLSAQMLAPLGKHRISAITVLAPKDIAPERLVSSIGQPRLRLELPAGVAWVYPQQGLTAHILDDAVQLIRIVPSKLLQQG</sequence>
<accession>A0A1I7D7J9</accession>
<proteinExistence type="predicted"/>
<dbReference type="EMBL" id="LR215729">
    <property type="protein sequence ID" value="VEV97072.1"/>
    <property type="molecule type" value="Genomic_DNA"/>
</dbReference>
<organism evidence="1">
    <name type="scientific">Pseudomonas marincola</name>
    <dbReference type="NCBI Taxonomy" id="437900"/>
    <lineage>
        <taxon>Bacteria</taxon>
        <taxon>Pseudomonadati</taxon>
        <taxon>Pseudomonadota</taxon>
        <taxon>Gammaproteobacteria</taxon>
        <taxon>Pseudomonadales</taxon>
        <taxon>Pseudomonadaceae</taxon>
        <taxon>Pseudomonas</taxon>
    </lineage>
</organism>
<evidence type="ECO:0000313" key="1">
    <source>
        <dbReference type="EMBL" id="VEV97072.1"/>
    </source>
</evidence>
<protein>
    <submittedName>
        <fullName evidence="1">Uncharacterized protein</fullName>
    </submittedName>
</protein>
<dbReference type="STRING" id="437900.GCA_001940335_03447"/>
<dbReference type="AlphaFoldDB" id="A0A1I7D7J9"/>
<dbReference type="RefSeq" id="WP_090513841.1">
    <property type="nucleotide sequence ID" value="NZ_FPBC01000010.1"/>
</dbReference>
<reference evidence="1" key="1">
    <citation type="submission" date="2019-02" db="EMBL/GenBank/DDBJ databases">
        <authorList>
            <consortium name="Genoscope - CEA"/>
            <person name="William W."/>
        </authorList>
    </citation>
    <scope>NUCLEOTIDE SEQUENCE [LARGE SCALE GENOMIC DNA]</scope>
    <source>
        <strain evidence="1">YSy11</strain>
    </source>
</reference>
<name>A0A1I7D7J9_9PSED</name>
<gene>
    <name evidence="1" type="ORF">PMYSY11_2026</name>
</gene>